<evidence type="ECO:0000313" key="3">
    <source>
        <dbReference type="Proteomes" id="UP000053647"/>
    </source>
</evidence>
<accession>A0A0C9TXY5</accession>
<dbReference type="Proteomes" id="UP000053647">
    <property type="component" value="Unassembled WGS sequence"/>
</dbReference>
<keyword evidence="1" id="KW-0812">Transmembrane</keyword>
<dbReference type="EMBL" id="KN819363">
    <property type="protein sequence ID" value="KIJ12482.1"/>
    <property type="molecule type" value="Genomic_DNA"/>
</dbReference>
<evidence type="ECO:0000313" key="2">
    <source>
        <dbReference type="EMBL" id="KIJ12482.1"/>
    </source>
</evidence>
<feature type="transmembrane region" description="Helical" evidence="1">
    <location>
        <begin position="20"/>
        <end position="40"/>
    </location>
</feature>
<keyword evidence="1" id="KW-0472">Membrane</keyword>
<name>A0A0C9TXY5_PAXIN</name>
<evidence type="ECO:0000256" key="1">
    <source>
        <dbReference type="SAM" id="Phobius"/>
    </source>
</evidence>
<dbReference type="AlphaFoldDB" id="A0A0C9TXY5"/>
<protein>
    <submittedName>
        <fullName evidence="2">Uncharacterized protein</fullName>
    </submittedName>
</protein>
<reference evidence="2 3" key="1">
    <citation type="submission" date="2014-06" db="EMBL/GenBank/DDBJ databases">
        <authorList>
            <consortium name="DOE Joint Genome Institute"/>
            <person name="Kuo A."/>
            <person name="Kohler A."/>
            <person name="Nagy L.G."/>
            <person name="Floudas D."/>
            <person name="Copeland A."/>
            <person name="Barry K.W."/>
            <person name="Cichocki N."/>
            <person name="Veneault-Fourrey C."/>
            <person name="LaButti K."/>
            <person name="Lindquist E.A."/>
            <person name="Lipzen A."/>
            <person name="Lundell T."/>
            <person name="Morin E."/>
            <person name="Murat C."/>
            <person name="Sun H."/>
            <person name="Tunlid A."/>
            <person name="Henrissat B."/>
            <person name="Grigoriev I.V."/>
            <person name="Hibbett D.S."/>
            <person name="Martin F."/>
            <person name="Nordberg H.P."/>
            <person name="Cantor M.N."/>
            <person name="Hua S.X."/>
        </authorList>
    </citation>
    <scope>NUCLEOTIDE SEQUENCE [LARGE SCALE GENOMIC DNA]</scope>
    <source>
        <strain evidence="2 3">ATCC 200175</strain>
    </source>
</reference>
<dbReference type="HOGENOM" id="CLU_1579026_0_0_1"/>
<sequence>MKEYGPLTWKQKADNPSEWAGFTIHMMLYLLYLVSMTCLLRYDEALCITWADVVFQVKDPQMQNHWIDATPELFLNISKSRFKTEDFCICLNLPFRKTHQYGGIALFYLYAQPNRPWMCLLHAFALWWILAQKQVHNLDDYVFREKIGTDGFSVNPTDAMTAEAFLECF</sequence>
<gene>
    <name evidence="2" type="ORF">PAXINDRAFT_14682</name>
</gene>
<proteinExistence type="predicted"/>
<organism evidence="2 3">
    <name type="scientific">Paxillus involutus ATCC 200175</name>
    <dbReference type="NCBI Taxonomy" id="664439"/>
    <lineage>
        <taxon>Eukaryota</taxon>
        <taxon>Fungi</taxon>
        <taxon>Dikarya</taxon>
        <taxon>Basidiomycota</taxon>
        <taxon>Agaricomycotina</taxon>
        <taxon>Agaricomycetes</taxon>
        <taxon>Agaricomycetidae</taxon>
        <taxon>Boletales</taxon>
        <taxon>Paxilineae</taxon>
        <taxon>Paxillaceae</taxon>
        <taxon>Paxillus</taxon>
    </lineage>
</organism>
<keyword evidence="3" id="KW-1185">Reference proteome</keyword>
<keyword evidence="1" id="KW-1133">Transmembrane helix</keyword>
<reference evidence="3" key="2">
    <citation type="submission" date="2015-01" db="EMBL/GenBank/DDBJ databases">
        <title>Evolutionary Origins and Diversification of the Mycorrhizal Mutualists.</title>
        <authorList>
            <consortium name="DOE Joint Genome Institute"/>
            <consortium name="Mycorrhizal Genomics Consortium"/>
            <person name="Kohler A."/>
            <person name="Kuo A."/>
            <person name="Nagy L.G."/>
            <person name="Floudas D."/>
            <person name="Copeland A."/>
            <person name="Barry K.W."/>
            <person name="Cichocki N."/>
            <person name="Veneault-Fourrey C."/>
            <person name="LaButti K."/>
            <person name="Lindquist E.A."/>
            <person name="Lipzen A."/>
            <person name="Lundell T."/>
            <person name="Morin E."/>
            <person name="Murat C."/>
            <person name="Riley R."/>
            <person name="Ohm R."/>
            <person name="Sun H."/>
            <person name="Tunlid A."/>
            <person name="Henrissat B."/>
            <person name="Grigoriev I.V."/>
            <person name="Hibbett D.S."/>
            <person name="Martin F."/>
        </authorList>
    </citation>
    <scope>NUCLEOTIDE SEQUENCE [LARGE SCALE GENOMIC DNA]</scope>
    <source>
        <strain evidence="3">ATCC 200175</strain>
    </source>
</reference>
<dbReference type="OrthoDB" id="3163890at2759"/>